<dbReference type="SMART" id="SM00368">
    <property type="entry name" value="LRR_RI"/>
    <property type="match status" value="6"/>
</dbReference>
<gene>
    <name evidence="7" type="ORF">FNK824_LOCUS14837</name>
    <name evidence="4" type="ORF">JXQ802_LOCUS10907</name>
    <name evidence="5" type="ORF">JXQ802_LOCUS10944</name>
    <name evidence="8" type="ORF">OTI717_LOCUS21141</name>
    <name evidence="2" type="ORF">PYM288_LOCUS8778</name>
    <name evidence="3" type="ORF">RFH988_LOCUS10518</name>
    <name evidence="6" type="ORF">SEV965_LOCUS10775</name>
</gene>
<evidence type="ECO:0000313" key="7">
    <source>
        <dbReference type="EMBL" id="CAF3798083.1"/>
    </source>
</evidence>
<dbReference type="AlphaFoldDB" id="A0A819EH86"/>
<evidence type="ECO:0000313" key="5">
    <source>
        <dbReference type="EMBL" id="CAF0936748.1"/>
    </source>
</evidence>
<dbReference type="EMBL" id="CAJOBE010002085">
    <property type="protein sequence ID" value="CAF3798083.1"/>
    <property type="molecule type" value="Genomic_DNA"/>
</dbReference>
<evidence type="ECO:0000313" key="9">
    <source>
        <dbReference type="Proteomes" id="UP000663823"/>
    </source>
</evidence>
<dbReference type="Proteomes" id="UP000663882">
    <property type="component" value="Unassembled WGS sequence"/>
</dbReference>
<evidence type="ECO:0000313" key="4">
    <source>
        <dbReference type="EMBL" id="CAF0936100.1"/>
    </source>
</evidence>
<dbReference type="SUPFAM" id="SSF52047">
    <property type="entry name" value="RNI-like"/>
    <property type="match status" value="1"/>
</dbReference>
<dbReference type="Proteomes" id="UP000663854">
    <property type="component" value="Unassembled WGS sequence"/>
</dbReference>
<dbReference type="EMBL" id="CAJNOH010000120">
    <property type="protein sequence ID" value="CAF0885807.1"/>
    <property type="molecule type" value="Genomic_DNA"/>
</dbReference>
<dbReference type="Proteomes" id="UP000663823">
    <property type="component" value="Unassembled WGS sequence"/>
</dbReference>
<dbReference type="EMBL" id="CAJNOL010000212">
    <property type="protein sequence ID" value="CAF0936748.1"/>
    <property type="molecule type" value="Genomic_DNA"/>
</dbReference>
<sequence length="302" mass="34643">MMSNKTNVINQKNSSEIFISNKKLQENSSIKKIQLHANINIAFALNDVESTFQHSKSISFRLHPITSTLSKDTNNQTFKSEIYFNPKLQEKISQLEPKLHVDLSYCHLTDADMSIVVNEIINNRKCTDLWLHGNKITSHGASILASSLINNSKLKSLDLSFNQICDNGVYSLSQALLSNQNSSLQILYLSKNNISNKGLKYLSEMLKTNHTLKELWLSNNEIGDEGIKELAYVLAYHNKTLKVLSISMNIFITDSSINYLIEMFEHNRTLKRIWINNCNLTEQGKMKLRQKTDQRKNFKIEI</sequence>
<dbReference type="Proteomes" id="UP000663889">
    <property type="component" value="Unassembled WGS sequence"/>
</dbReference>
<dbReference type="PANTHER" id="PTHR24111">
    <property type="entry name" value="LEUCINE-RICH REPEAT-CONTAINING PROTEIN 34"/>
    <property type="match status" value="1"/>
</dbReference>
<dbReference type="EMBL" id="CAJNOL010000211">
    <property type="protein sequence ID" value="CAF0936100.1"/>
    <property type="molecule type" value="Genomic_DNA"/>
</dbReference>
<accession>A0A819EH86</accession>
<dbReference type="InterPro" id="IPR032675">
    <property type="entry name" value="LRR_dom_sf"/>
</dbReference>
<evidence type="ECO:0000313" key="6">
    <source>
        <dbReference type="EMBL" id="CAF1000831.1"/>
    </source>
</evidence>
<comment type="caution">
    <text evidence="8">The sequence shown here is derived from an EMBL/GenBank/DDBJ whole genome shotgun (WGS) entry which is preliminary data.</text>
</comment>
<protein>
    <submittedName>
        <fullName evidence="8">Uncharacterized protein</fullName>
    </submittedName>
</protein>
<dbReference type="Proteomes" id="UP000663874">
    <property type="component" value="Unassembled WGS sequence"/>
</dbReference>
<evidence type="ECO:0000313" key="2">
    <source>
        <dbReference type="EMBL" id="CAF0885807.1"/>
    </source>
</evidence>
<proteinExistence type="predicted"/>
<evidence type="ECO:0000313" key="3">
    <source>
        <dbReference type="EMBL" id="CAF0930611.1"/>
    </source>
</evidence>
<keyword evidence="1" id="KW-0677">Repeat</keyword>
<dbReference type="Gene3D" id="3.80.10.10">
    <property type="entry name" value="Ribonuclease Inhibitor"/>
    <property type="match status" value="2"/>
</dbReference>
<dbReference type="OrthoDB" id="120976at2759"/>
<dbReference type="EMBL" id="CAJOAX010003373">
    <property type="protein sequence ID" value="CAF3850584.1"/>
    <property type="molecule type" value="Genomic_DNA"/>
</dbReference>
<dbReference type="Pfam" id="PF13516">
    <property type="entry name" value="LRR_6"/>
    <property type="match status" value="3"/>
</dbReference>
<keyword evidence="10" id="KW-1185">Reference proteome</keyword>
<dbReference type="EMBL" id="CAJNOO010000394">
    <property type="protein sequence ID" value="CAF0930611.1"/>
    <property type="molecule type" value="Genomic_DNA"/>
</dbReference>
<dbReference type="InterPro" id="IPR052201">
    <property type="entry name" value="LRR-containing_regulator"/>
</dbReference>
<dbReference type="Proteomes" id="UP000663870">
    <property type="component" value="Unassembled WGS sequence"/>
</dbReference>
<reference evidence="8" key="1">
    <citation type="submission" date="2021-02" db="EMBL/GenBank/DDBJ databases">
        <authorList>
            <person name="Nowell W R."/>
        </authorList>
    </citation>
    <scope>NUCLEOTIDE SEQUENCE</scope>
</reference>
<evidence type="ECO:0000313" key="8">
    <source>
        <dbReference type="EMBL" id="CAF3850584.1"/>
    </source>
</evidence>
<evidence type="ECO:0000256" key="1">
    <source>
        <dbReference type="ARBA" id="ARBA00022737"/>
    </source>
</evidence>
<dbReference type="PANTHER" id="PTHR24111:SF4">
    <property type="entry name" value="LEUCINE-RICH REPEAT-CONTAINING PROTEIN 34"/>
    <property type="match status" value="1"/>
</dbReference>
<name>A0A819EH86_9BILA</name>
<dbReference type="InterPro" id="IPR001611">
    <property type="entry name" value="Leu-rich_rpt"/>
</dbReference>
<dbReference type="EMBL" id="CAJNOU010000449">
    <property type="protein sequence ID" value="CAF1000831.1"/>
    <property type="molecule type" value="Genomic_DNA"/>
</dbReference>
<organism evidence="8 9">
    <name type="scientific">Rotaria sordida</name>
    <dbReference type="NCBI Taxonomy" id="392033"/>
    <lineage>
        <taxon>Eukaryota</taxon>
        <taxon>Metazoa</taxon>
        <taxon>Spiralia</taxon>
        <taxon>Gnathifera</taxon>
        <taxon>Rotifera</taxon>
        <taxon>Eurotatoria</taxon>
        <taxon>Bdelloidea</taxon>
        <taxon>Philodinida</taxon>
        <taxon>Philodinidae</taxon>
        <taxon>Rotaria</taxon>
    </lineage>
</organism>
<evidence type="ECO:0000313" key="10">
    <source>
        <dbReference type="Proteomes" id="UP000663870"/>
    </source>
</evidence>